<reference evidence="6 7" key="1">
    <citation type="submission" date="2020-06" db="EMBL/GenBank/DDBJ databases">
        <title>Description of novel acetic acid bacteria.</title>
        <authorList>
            <person name="Sombolestani A."/>
        </authorList>
    </citation>
    <scope>NUCLEOTIDE SEQUENCE [LARGE SCALE GENOMIC DNA]</scope>
    <source>
        <strain evidence="6 7">LMG 31431</strain>
    </source>
</reference>
<keyword evidence="3" id="KW-0186">Copper</keyword>
<keyword evidence="4" id="KW-0812">Transmembrane</keyword>
<proteinExistence type="predicted"/>
<dbReference type="SUPFAM" id="SSF49503">
    <property type="entry name" value="Cupredoxins"/>
    <property type="match status" value="1"/>
</dbReference>
<accession>A0A7Y7IY28</accession>
<comment type="subcellular location">
    <subcellularLocation>
        <location evidence="1">Cell envelope</location>
    </subcellularLocation>
</comment>
<feature type="transmembrane region" description="Helical" evidence="4">
    <location>
        <begin position="24"/>
        <end position="45"/>
    </location>
</feature>
<dbReference type="Proteomes" id="UP000534870">
    <property type="component" value="Unassembled WGS sequence"/>
</dbReference>
<dbReference type="PANTHER" id="PTHR42838">
    <property type="entry name" value="CYTOCHROME C OXIDASE SUBUNIT II"/>
    <property type="match status" value="1"/>
</dbReference>
<gene>
    <name evidence="6" type="ORF">HUK84_14650</name>
</gene>
<evidence type="ECO:0000256" key="3">
    <source>
        <dbReference type="ARBA" id="ARBA00023008"/>
    </source>
</evidence>
<protein>
    <submittedName>
        <fullName evidence="6">Cytochrome C oxidase subunit II</fullName>
    </submittedName>
</protein>
<dbReference type="GO" id="GO:0016020">
    <property type="term" value="C:membrane"/>
    <property type="evidence" value="ECO:0007669"/>
    <property type="project" value="InterPro"/>
</dbReference>
<dbReference type="AlphaFoldDB" id="A0A7Y7IY28"/>
<keyword evidence="4" id="KW-0472">Membrane</keyword>
<sequence>MSEEQGMTPFEAAFHASAERHERVWTFCVIVMLALLTIGTMFYVVRDYGLVSATGAFYADPADPAREAAFADGKIVRTGPNAYAVYVVGRAWHWSPDVIHVPAGAEITFYVTSADVLHGFEIQGTAVNLTAVPGVVGSVKYTFRRPGVYHIICNEYCGMLHHAMVARIVVTPSQAVTTGTPS</sequence>
<evidence type="ECO:0000313" key="6">
    <source>
        <dbReference type="EMBL" id="NVN12347.1"/>
    </source>
</evidence>
<dbReference type="InterPro" id="IPR034214">
    <property type="entry name" value="Ba3_CcO_II_C"/>
</dbReference>
<dbReference type="InterPro" id="IPR008972">
    <property type="entry name" value="Cupredoxin"/>
</dbReference>
<dbReference type="Pfam" id="PF00116">
    <property type="entry name" value="COX2"/>
    <property type="match status" value="1"/>
</dbReference>
<name>A0A7Y7IY28_9PROT</name>
<dbReference type="InterPro" id="IPR002429">
    <property type="entry name" value="CcO_II-like_C"/>
</dbReference>
<feature type="domain" description="Cytochrome oxidase subunit II copper A binding" evidence="5">
    <location>
        <begin position="80"/>
        <end position="182"/>
    </location>
</feature>
<evidence type="ECO:0000256" key="4">
    <source>
        <dbReference type="SAM" id="Phobius"/>
    </source>
</evidence>
<organism evidence="6 7">
    <name type="scientific">Nguyenibacter vanlangensis</name>
    <dbReference type="NCBI Taxonomy" id="1216886"/>
    <lineage>
        <taxon>Bacteria</taxon>
        <taxon>Pseudomonadati</taxon>
        <taxon>Pseudomonadota</taxon>
        <taxon>Alphaproteobacteria</taxon>
        <taxon>Acetobacterales</taxon>
        <taxon>Acetobacteraceae</taxon>
        <taxon>Nguyenibacter</taxon>
    </lineage>
</organism>
<dbReference type="InterPro" id="IPR001505">
    <property type="entry name" value="Copper_CuA"/>
</dbReference>
<dbReference type="PROSITE" id="PS50857">
    <property type="entry name" value="COX2_CUA"/>
    <property type="match status" value="1"/>
</dbReference>
<keyword evidence="4" id="KW-1133">Transmembrane helix</keyword>
<dbReference type="PROSITE" id="PS00078">
    <property type="entry name" value="COX2"/>
    <property type="match status" value="1"/>
</dbReference>
<dbReference type="CDD" id="cd13913">
    <property type="entry name" value="ba3_CcO_II_C"/>
    <property type="match status" value="1"/>
</dbReference>
<evidence type="ECO:0000313" key="7">
    <source>
        <dbReference type="Proteomes" id="UP000534870"/>
    </source>
</evidence>
<dbReference type="EMBL" id="JABXXP010000413">
    <property type="protein sequence ID" value="NVN12347.1"/>
    <property type="molecule type" value="Genomic_DNA"/>
</dbReference>
<evidence type="ECO:0000259" key="5">
    <source>
        <dbReference type="PROSITE" id="PS50857"/>
    </source>
</evidence>
<evidence type="ECO:0000256" key="1">
    <source>
        <dbReference type="ARBA" id="ARBA00004196"/>
    </source>
</evidence>
<dbReference type="PRINTS" id="PR01166">
    <property type="entry name" value="CYCOXIDASEII"/>
</dbReference>
<dbReference type="GO" id="GO:0030313">
    <property type="term" value="C:cell envelope"/>
    <property type="evidence" value="ECO:0007669"/>
    <property type="project" value="UniProtKB-SubCell"/>
</dbReference>
<dbReference type="GO" id="GO:0004129">
    <property type="term" value="F:cytochrome-c oxidase activity"/>
    <property type="evidence" value="ECO:0007669"/>
    <property type="project" value="InterPro"/>
</dbReference>
<dbReference type="Gene3D" id="2.60.40.420">
    <property type="entry name" value="Cupredoxins - blue copper proteins"/>
    <property type="match status" value="1"/>
</dbReference>
<dbReference type="PANTHER" id="PTHR42838:SF2">
    <property type="entry name" value="NITROUS-OXIDE REDUCTASE"/>
    <property type="match status" value="1"/>
</dbReference>
<comment type="caution">
    <text evidence="6">The sequence shown here is derived from an EMBL/GenBank/DDBJ whole genome shotgun (WGS) entry which is preliminary data.</text>
</comment>
<dbReference type="GO" id="GO:0005507">
    <property type="term" value="F:copper ion binding"/>
    <property type="evidence" value="ECO:0007669"/>
    <property type="project" value="InterPro"/>
</dbReference>
<keyword evidence="2" id="KW-0479">Metal-binding</keyword>
<evidence type="ECO:0000256" key="2">
    <source>
        <dbReference type="ARBA" id="ARBA00022723"/>
    </source>
</evidence>
<dbReference type="RefSeq" id="WP_176640945.1">
    <property type="nucleotide sequence ID" value="NZ_JABXXP010000413.1"/>
</dbReference>
<dbReference type="InterPro" id="IPR051403">
    <property type="entry name" value="NosZ/Cyto_c_oxidase_sub2"/>
</dbReference>